<keyword evidence="2" id="KW-0812">Transmembrane</keyword>
<comment type="caution">
    <text evidence="4">The sequence shown here is derived from an EMBL/GenBank/DDBJ whole genome shotgun (WGS) entry which is preliminary data.</text>
</comment>
<dbReference type="PANTHER" id="PTHR30441">
    <property type="entry name" value="DUF748 DOMAIN-CONTAINING PROTEIN"/>
    <property type="match status" value="1"/>
</dbReference>
<name>A0A917JW52_9GAMM</name>
<organism evidence="4 5">
    <name type="scientific">Shewanella gelidii</name>
    <dbReference type="NCBI Taxonomy" id="1642821"/>
    <lineage>
        <taxon>Bacteria</taxon>
        <taxon>Pseudomonadati</taxon>
        <taxon>Pseudomonadota</taxon>
        <taxon>Gammaproteobacteria</taxon>
        <taxon>Alteromonadales</taxon>
        <taxon>Shewanellaceae</taxon>
        <taxon>Shewanella</taxon>
    </lineage>
</organism>
<reference evidence="4" key="1">
    <citation type="journal article" date="2014" name="Int. J. Syst. Evol. Microbiol.">
        <title>Complete genome sequence of Corynebacterium casei LMG S-19264T (=DSM 44701T), isolated from a smear-ripened cheese.</title>
        <authorList>
            <consortium name="US DOE Joint Genome Institute (JGI-PGF)"/>
            <person name="Walter F."/>
            <person name="Albersmeier A."/>
            <person name="Kalinowski J."/>
            <person name="Ruckert C."/>
        </authorList>
    </citation>
    <scope>NUCLEOTIDE SEQUENCE</scope>
    <source>
        <strain evidence="4">JCM 30804</strain>
    </source>
</reference>
<keyword evidence="2" id="KW-1133">Transmembrane helix</keyword>
<dbReference type="RefSeq" id="WP_188921438.1">
    <property type="nucleotide sequence ID" value="NZ_BMPZ01000007.1"/>
</dbReference>
<sequence>MKAVKWILIGMIVLVVGVVVYITSVFDPNDFKPQVVDQVKQQTGRDLTISKDLTWTFFPTLGIELGGIALSNPEGFNLASMVEVNQVVAEVALMPLFSKQVEISQLNLDGLKLNLVTQKGGKTSFDGLSQDEKKKTEEAPAGSNQIQLDSLNIGGVSITNTEINLVDEAAEVTQTFLLKSLTLGQFSLGQFASLDYEFAAKLPDMELKSLGQGQLRVSKDLKQLQVKDFKVENTVTGEGIPNKQLIATLLSNIQVALDSQNLTVELNEFVAADIRGSGKLDIAYGRQVPSIQASLDFGDIDLDKMLPKSEATEDEQASTSQPAVEPDLRGMKSVNADVKLTAKSIKVANLLTQNWALNFKLKDGVLNVSQLSSDLYQGKLKATARLDGRKAIAQYQFDKVLQGVQVGDLLKDAAEIDFLSGTASFNVKGSGRSLLPDNIKKNLDAKGKFDVADGALYGVNIPHMLRSAQAKLKGDMSSAQASEQKTDFSSLTGRFNVKNGVASNPDLLMASPLIRVKGGGKANIVNESIDYKLTTNVVGSLQGQGGSDDMKGLEIPFAIKGTFQEPKFSLDTSGLMDAKIKQETEKVKDKAKKKLKDSLLEKFGGF</sequence>
<dbReference type="GO" id="GO:0090313">
    <property type="term" value="P:regulation of protein targeting to membrane"/>
    <property type="evidence" value="ECO:0007669"/>
    <property type="project" value="TreeGrafter"/>
</dbReference>
<protein>
    <submittedName>
        <fullName evidence="4">Cell envelope biogenesis protein AsmA</fullName>
    </submittedName>
</protein>
<evidence type="ECO:0000256" key="1">
    <source>
        <dbReference type="SAM" id="MobiDB-lite"/>
    </source>
</evidence>
<dbReference type="Pfam" id="PF05170">
    <property type="entry name" value="AsmA"/>
    <property type="match status" value="2"/>
</dbReference>
<dbReference type="PANTHER" id="PTHR30441:SF4">
    <property type="entry name" value="PROTEIN ASMA"/>
    <property type="match status" value="1"/>
</dbReference>
<evidence type="ECO:0000259" key="3">
    <source>
        <dbReference type="Pfam" id="PF05170"/>
    </source>
</evidence>
<keyword evidence="2" id="KW-0472">Membrane</keyword>
<dbReference type="AlphaFoldDB" id="A0A917JW52"/>
<feature type="domain" description="AsmA" evidence="3">
    <location>
        <begin position="4"/>
        <end position="249"/>
    </location>
</feature>
<evidence type="ECO:0000313" key="5">
    <source>
        <dbReference type="Proteomes" id="UP000613743"/>
    </source>
</evidence>
<reference evidence="4" key="2">
    <citation type="submission" date="2020-09" db="EMBL/GenBank/DDBJ databases">
        <authorList>
            <person name="Sun Q."/>
            <person name="Ohkuma M."/>
        </authorList>
    </citation>
    <scope>NUCLEOTIDE SEQUENCE</scope>
    <source>
        <strain evidence="4">JCM 30804</strain>
    </source>
</reference>
<feature type="domain" description="AsmA" evidence="3">
    <location>
        <begin position="251"/>
        <end position="507"/>
    </location>
</feature>
<accession>A0A917JW52</accession>
<feature type="region of interest" description="Disordered" evidence="1">
    <location>
        <begin position="309"/>
        <end position="328"/>
    </location>
</feature>
<dbReference type="GO" id="GO:0005886">
    <property type="term" value="C:plasma membrane"/>
    <property type="evidence" value="ECO:0007669"/>
    <property type="project" value="TreeGrafter"/>
</dbReference>
<dbReference type="InterPro" id="IPR052894">
    <property type="entry name" value="AsmA-related"/>
</dbReference>
<dbReference type="EMBL" id="BMPZ01000007">
    <property type="protein sequence ID" value="GGI86611.1"/>
    <property type="molecule type" value="Genomic_DNA"/>
</dbReference>
<keyword evidence="5" id="KW-1185">Reference proteome</keyword>
<dbReference type="Proteomes" id="UP000613743">
    <property type="component" value="Unassembled WGS sequence"/>
</dbReference>
<evidence type="ECO:0000313" key="4">
    <source>
        <dbReference type="EMBL" id="GGI86611.1"/>
    </source>
</evidence>
<gene>
    <name evidence="4" type="primary">asmA</name>
    <name evidence="4" type="ORF">GCM10009332_24990</name>
</gene>
<dbReference type="InterPro" id="IPR007844">
    <property type="entry name" value="AsmA"/>
</dbReference>
<proteinExistence type="predicted"/>
<evidence type="ECO:0000256" key="2">
    <source>
        <dbReference type="SAM" id="Phobius"/>
    </source>
</evidence>
<feature type="transmembrane region" description="Helical" evidence="2">
    <location>
        <begin position="7"/>
        <end position="26"/>
    </location>
</feature>